<dbReference type="InterPro" id="IPR011009">
    <property type="entry name" value="Kinase-like_dom_sf"/>
</dbReference>
<dbReference type="RefSeq" id="XP_018146819.1">
    <property type="nucleotide sequence ID" value="XM_018282370.1"/>
</dbReference>
<dbReference type="GeneID" id="28846364"/>
<evidence type="ECO:0000259" key="1">
    <source>
        <dbReference type="Pfam" id="PF01636"/>
    </source>
</evidence>
<dbReference type="InterPro" id="IPR051678">
    <property type="entry name" value="AGP_Transferase"/>
</dbReference>
<dbReference type="OrthoDB" id="5598852at2759"/>
<evidence type="ECO:0000313" key="3">
    <source>
        <dbReference type="Proteomes" id="UP000078397"/>
    </source>
</evidence>
<dbReference type="Gene3D" id="3.90.1200.10">
    <property type="match status" value="1"/>
</dbReference>
<organism evidence="2 3">
    <name type="scientific">Pochonia chlamydosporia 170</name>
    <dbReference type="NCBI Taxonomy" id="1380566"/>
    <lineage>
        <taxon>Eukaryota</taxon>
        <taxon>Fungi</taxon>
        <taxon>Dikarya</taxon>
        <taxon>Ascomycota</taxon>
        <taxon>Pezizomycotina</taxon>
        <taxon>Sordariomycetes</taxon>
        <taxon>Hypocreomycetidae</taxon>
        <taxon>Hypocreales</taxon>
        <taxon>Clavicipitaceae</taxon>
        <taxon>Pochonia</taxon>
    </lineage>
</organism>
<reference evidence="2 3" key="1">
    <citation type="journal article" date="2016" name="PLoS Pathog.">
        <title>Biosynthesis of antibiotic leucinostatins in bio-control fungus Purpureocillium lilacinum and their inhibition on phytophthora revealed by genome mining.</title>
        <authorList>
            <person name="Wang G."/>
            <person name="Liu Z."/>
            <person name="Lin R."/>
            <person name="Li E."/>
            <person name="Mao Z."/>
            <person name="Ling J."/>
            <person name="Yang Y."/>
            <person name="Yin W.B."/>
            <person name="Xie B."/>
        </authorList>
    </citation>
    <scope>NUCLEOTIDE SEQUENCE [LARGE SCALE GENOMIC DNA]</scope>
    <source>
        <strain evidence="2">170</strain>
    </source>
</reference>
<proteinExistence type="predicted"/>
<dbReference type="InterPro" id="IPR002575">
    <property type="entry name" value="Aminoglycoside_PTrfase"/>
</dbReference>
<comment type="caution">
    <text evidence="2">The sequence shown here is derived from an EMBL/GenBank/DDBJ whole genome shotgun (WGS) entry which is preliminary data.</text>
</comment>
<dbReference type="SUPFAM" id="SSF56112">
    <property type="entry name" value="Protein kinase-like (PK-like)"/>
    <property type="match status" value="1"/>
</dbReference>
<name>A0A179FXD0_METCM</name>
<dbReference type="AlphaFoldDB" id="A0A179FXD0"/>
<accession>A0A179FXD0</accession>
<dbReference type="Proteomes" id="UP000078397">
    <property type="component" value="Unassembled WGS sequence"/>
</dbReference>
<dbReference type="PANTHER" id="PTHR21310:SF59">
    <property type="entry name" value="AMINOGLYCOSIDE PHOSPHOTRANSFERASE DOMAIN-CONTAINING PROTEIN"/>
    <property type="match status" value="1"/>
</dbReference>
<dbReference type="KEGG" id="pchm:VFPPC_02777"/>
<sequence>MKICQDARHVFKHVVPETIYIGSFNGTATPGNVHDPPLLHIYLIEKLPGVPLSSVLQNRSIHSKSFRQHLIQDLARIFATSCHHRILPAHPHAKGRIGSSLHQRVDLLTTMSDVQLASEAQAVRDYLPRIEQLPWCLTHGDLIPSNIMVDPDTGHITGLLDWAEGEWLPLGVGMYAVDECLGRDDPDKGFLYFEDHEELRMVFWQTFLGLCECTAIDDGFKAVEVEMARRLGVLLWRGIAFDNGRLDRLVEEGRDDVEMGKLRVLLDAPSVLSLLTVGQVEHVKDVEGCCLTKV</sequence>
<protein>
    <submittedName>
        <fullName evidence="2">Protein kinase-like protein</fullName>
    </submittedName>
</protein>
<feature type="domain" description="Aminoglycoside phosphotransferase" evidence="1">
    <location>
        <begin position="14"/>
        <end position="164"/>
    </location>
</feature>
<keyword evidence="3" id="KW-1185">Reference proteome</keyword>
<dbReference type="EMBL" id="LSBJ02000002">
    <property type="protein sequence ID" value="OAQ70282.1"/>
    <property type="molecule type" value="Genomic_DNA"/>
</dbReference>
<gene>
    <name evidence="2" type="ORF">VFPPC_02777</name>
</gene>
<evidence type="ECO:0000313" key="2">
    <source>
        <dbReference type="EMBL" id="OAQ70282.1"/>
    </source>
</evidence>
<dbReference type="STRING" id="1380566.A0A179FXD0"/>
<dbReference type="PANTHER" id="PTHR21310">
    <property type="entry name" value="AMINOGLYCOSIDE PHOSPHOTRANSFERASE-RELATED-RELATED"/>
    <property type="match status" value="1"/>
</dbReference>
<dbReference type="GO" id="GO:0016301">
    <property type="term" value="F:kinase activity"/>
    <property type="evidence" value="ECO:0007669"/>
    <property type="project" value="UniProtKB-KW"/>
</dbReference>
<dbReference type="Pfam" id="PF01636">
    <property type="entry name" value="APH"/>
    <property type="match status" value="1"/>
</dbReference>